<dbReference type="Proteomes" id="UP000007753">
    <property type="component" value="Chromosome 1"/>
</dbReference>
<sequence>MACGLDGPDGRLRGQMRRRTVRRLGHDRSPPSETADIAGFAEHAGPASRGPYARALSARPLSRRTGL</sequence>
<reference evidence="2 3" key="1">
    <citation type="journal article" date="2010" name="J. Bacteriol.">
        <title>Complete genome sequence of the representative gamma-hexachlorocyclohexane-degrading bacterium Sphingobium japonicum UT26.</title>
        <authorList>
            <person name="Nagata Y."/>
            <person name="Ohtsubo Y."/>
            <person name="Endo R."/>
            <person name="Ichikawa N."/>
            <person name="Ankai A."/>
            <person name="Oguchi A."/>
            <person name="Fukui S."/>
            <person name="Fujita N."/>
            <person name="Tsuda M."/>
        </authorList>
    </citation>
    <scope>NUCLEOTIDE SEQUENCE [LARGE SCALE GENOMIC DNA]</scope>
    <source>
        <strain evidence="3">DSM 16413 / CCM 7287 / MTCC 6362 / UT26 / NBRC 101211 / UT26S</strain>
    </source>
</reference>
<dbReference type="HOGENOM" id="CLU_2810215_0_0_5"/>
<feature type="region of interest" description="Disordered" evidence="1">
    <location>
        <begin position="1"/>
        <end position="67"/>
    </location>
</feature>
<dbReference type="AlphaFoldDB" id="D4YY33"/>
<dbReference type="EMBL" id="AP010803">
    <property type="protein sequence ID" value="BAI95265.1"/>
    <property type="molecule type" value="Genomic_DNA"/>
</dbReference>
<evidence type="ECO:0000313" key="3">
    <source>
        <dbReference type="Proteomes" id="UP000007753"/>
    </source>
</evidence>
<dbReference type="KEGG" id="sjp:SJA_C1-04310"/>
<feature type="compositionally biased region" description="Basic residues" evidence="1">
    <location>
        <begin position="14"/>
        <end position="23"/>
    </location>
</feature>
<proteinExistence type="predicted"/>
<feature type="compositionally biased region" description="Low complexity" evidence="1">
    <location>
        <begin position="53"/>
        <end position="67"/>
    </location>
</feature>
<accession>D4YY33</accession>
<gene>
    <name evidence="2" type="ordered locus">SJA_C1-04310</name>
</gene>
<keyword evidence="3" id="KW-1185">Reference proteome</keyword>
<evidence type="ECO:0000313" key="2">
    <source>
        <dbReference type="EMBL" id="BAI95265.1"/>
    </source>
</evidence>
<protein>
    <submittedName>
        <fullName evidence="2">Uncharacterized protein</fullName>
    </submittedName>
</protein>
<name>D4YY33_SPHIU</name>
<organism evidence="2 3">
    <name type="scientific">Sphingobium indicum (strain DSM 16413 / CCM 7287 / MTCC 6362 / UT26 / NBRC 101211 / UT26S)</name>
    <name type="common">Sphingobium japonicum</name>
    <dbReference type="NCBI Taxonomy" id="452662"/>
    <lineage>
        <taxon>Bacteria</taxon>
        <taxon>Pseudomonadati</taxon>
        <taxon>Pseudomonadota</taxon>
        <taxon>Alphaproteobacteria</taxon>
        <taxon>Sphingomonadales</taxon>
        <taxon>Sphingomonadaceae</taxon>
        <taxon>Sphingobium</taxon>
    </lineage>
</organism>
<evidence type="ECO:0000256" key="1">
    <source>
        <dbReference type="SAM" id="MobiDB-lite"/>
    </source>
</evidence>